<feature type="transmembrane region" description="Helical" evidence="1">
    <location>
        <begin position="214"/>
        <end position="234"/>
    </location>
</feature>
<reference evidence="2 3" key="1">
    <citation type="submission" date="2016-06" db="EMBL/GenBank/DDBJ databases">
        <authorList>
            <consortium name="Pathogen Informatics"/>
        </authorList>
    </citation>
    <scope>NUCLEOTIDE SEQUENCE [LARGE SCALE GENOMIC DNA]</scope>
    <source>
        <strain evidence="2">PmlGA01</strain>
    </source>
</reference>
<keyword evidence="1" id="KW-0812">Transmembrane</keyword>
<keyword evidence="1" id="KW-1133">Transmembrane helix</keyword>
<name>A0A1C3KE59_PLAMA</name>
<evidence type="ECO:0000256" key="1">
    <source>
        <dbReference type="SAM" id="Phobius"/>
    </source>
</evidence>
<feature type="transmembrane region" description="Helical" evidence="1">
    <location>
        <begin position="137"/>
        <end position="161"/>
    </location>
</feature>
<keyword evidence="1" id="KW-0472">Membrane</keyword>
<evidence type="ECO:0008006" key="4">
    <source>
        <dbReference type="Google" id="ProtNLM"/>
    </source>
</evidence>
<evidence type="ECO:0000313" key="3">
    <source>
        <dbReference type="Proteomes" id="UP000219799"/>
    </source>
</evidence>
<accession>A0A1C3KE59</accession>
<feature type="transmembrane region" description="Helical" evidence="1">
    <location>
        <begin position="168"/>
        <end position="190"/>
    </location>
</feature>
<dbReference type="AlphaFoldDB" id="A0A1C3KE59"/>
<sequence>MRKTKPIVPPLSKNALRVLNVIMTIGFISAVPQILTTVMTTWREAEPIEYKYMFRGSEHSLYVDYTYYGLYKVIYDDKHVETWTQRVQNMRSKGSEGIQVGRHAESAGSLSLWTSACQEACRDAIIKRIEAYERVSFISLILLCGIVISCTLVILCIGWNILFTKSILISMGCFMLSFIINGGIGTYWYYETDLSWNLVTKAQQYPFPRCSYCFYIFIITTGIYALCFVCLLLLDLSNKSTQKKSHIDQMNMHNRNPMNAKALYQPLFNDSNNMMMPRSSSYTNLMPFSKGMDNTFSNFMQYNKMGMNPMMGQGFLGFGNMPPNMGSNMPLNMGSNMPLNMGSNMHPSMQQNLNPNFFPQMSRQYSFSGATPSYQPGMQSFGNFPSRNMQDMSSMYFPQQFPGKSFDGMNNPFGSQTQYKF</sequence>
<protein>
    <recommendedName>
        <fullName evidence="4">Claudin-like apicomplexan microneme protein</fullName>
    </recommendedName>
</protein>
<dbReference type="Proteomes" id="UP000219799">
    <property type="component" value="Chromosome 10"/>
</dbReference>
<feature type="transmembrane region" description="Helical" evidence="1">
    <location>
        <begin position="21"/>
        <end position="42"/>
    </location>
</feature>
<evidence type="ECO:0000313" key="2">
    <source>
        <dbReference type="EMBL" id="SBT71844.1"/>
    </source>
</evidence>
<organism evidence="2 3">
    <name type="scientific">Plasmodium malariae</name>
    <dbReference type="NCBI Taxonomy" id="5858"/>
    <lineage>
        <taxon>Eukaryota</taxon>
        <taxon>Sar</taxon>
        <taxon>Alveolata</taxon>
        <taxon>Apicomplexa</taxon>
        <taxon>Aconoidasida</taxon>
        <taxon>Haemosporida</taxon>
        <taxon>Plasmodiidae</taxon>
        <taxon>Plasmodium</taxon>
        <taxon>Plasmodium (Plasmodium)</taxon>
    </lineage>
</organism>
<dbReference type="EMBL" id="LT594498">
    <property type="protein sequence ID" value="SBT71844.1"/>
    <property type="molecule type" value="Genomic_DNA"/>
</dbReference>
<gene>
    <name evidence="2" type="primary">PmlGA01_100032500</name>
    <name evidence="2" type="ORF">PMLGA01_100032500</name>
</gene>
<dbReference type="VEuPathDB" id="PlasmoDB:PmUG01_10041400"/>
<proteinExistence type="predicted"/>